<accession>A0A816UWM7</accession>
<dbReference type="Proteomes" id="UP001295469">
    <property type="component" value="Chromosome C08"/>
</dbReference>
<dbReference type="AlphaFoldDB" id="A0A816UWM7"/>
<feature type="non-terminal residue" evidence="1">
    <location>
        <position position="1"/>
    </location>
</feature>
<organism evidence="1">
    <name type="scientific">Brassica napus</name>
    <name type="common">Rape</name>
    <dbReference type="NCBI Taxonomy" id="3708"/>
    <lineage>
        <taxon>Eukaryota</taxon>
        <taxon>Viridiplantae</taxon>
        <taxon>Streptophyta</taxon>
        <taxon>Embryophyta</taxon>
        <taxon>Tracheophyta</taxon>
        <taxon>Spermatophyta</taxon>
        <taxon>Magnoliopsida</taxon>
        <taxon>eudicotyledons</taxon>
        <taxon>Gunneridae</taxon>
        <taxon>Pentapetalae</taxon>
        <taxon>rosids</taxon>
        <taxon>malvids</taxon>
        <taxon>Brassicales</taxon>
        <taxon>Brassicaceae</taxon>
        <taxon>Brassiceae</taxon>
        <taxon>Brassica</taxon>
    </lineage>
</organism>
<evidence type="ECO:0000313" key="1">
    <source>
        <dbReference type="EMBL" id="CAF2113319.1"/>
    </source>
</evidence>
<name>A0A816UWM7_BRANA</name>
<protein>
    <submittedName>
        <fullName evidence="1">(rape) hypothetical protein</fullName>
    </submittedName>
</protein>
<gene>
    <name evidence="1" type="ORF">DARMORV10_C08P35840.1</name>
</gene>
<dbReference type="EMBL" id="HG994372">
    <property type="protein sequence ID" value="CAF2113319.1"/>
    <property type="molecule type" value="Genomic_DNA"/>
</dbReference>
<proteinExistence type="predicted"/>
<sequence>VFFTASHRKRLSLLLQLLKPEQCISYQVKALLNQRSADFNPSLIMSSSA</sequence>
<feature type="non-terminal residue" evidence="1">
    <location>
        <position position="49"/>
    </location>
</feature>
<reference evidence="1" key="1">
    <citation type="submission" date="2021-01" db="EMBL/GenBank/DDBJ databases">
        <authorList>
            <consortium name="Genoscope - CEA"/>
            <person name="William W."/>
        </authorList>
    </citation>
    <scope>NUCLEOTIDE SEQUENCE</scope>
</reference>